<accession>A0A1I3ZMU8</accession>
<evidence type="ECO:0000313" key="3">
    <source>
        <dbReference type="Proteomes" id="UP000198924"/>
    </source>
</evidence>
<protein>
    <recommendedName>
        <fullName evidence="4">DUF2066 domain-containing protein</fullName>
    </recommendedName>
</protein>
<organism evidence="2 3">
    <name type="scientific">Methylophaga sulfidovorans</name>
    <dbReference type="NCBI Taxonomy" id="45496"/>
    <lineage>
        <taxon>Bacteria</taxon>
        <taxon>Pseudomonadati</taxon>
        <taxon>Pseudomonadota</taxon>
        <taxon>Gammaproteobacteria</taxon>
        <taxon>Thiotrichales</taxon>
        <taxon>Piscirickettsiaceae</taxon>
        <taxon>Methylophaga</taxon>
    </lineage>
</organism>
<dbReference type="Pfam" id="PF09839">
    <property type="entry name" value="DUF2066"/>
    <property type="match status" value="1"/>
</dbReference>
<evidence type="ECO:0008006" key="4">
    <source>
        <dbReference type="Google" id="ProtNLM"/>
    </source>
</evidence>
<sequence>MHRLFYALILLFLSFSSYAAEVNNLYQATAPVTTQQQKERDALAPELLKQVLIKLVGNENQVNNADIAPVLANATQLVERYEYIRNNIEAADLTQPDQLSLRLSFDKNAVNAVIRQLGLPRWGKVRPDVLVWLATDIDGQQTLQGLENIPQAVFKPLQQAADERGLPILMPLMDLQDQSALSFDDVWSGNDDAISAASQRYGADIILIIKMTIHDDTAQIVWQSGTGDTRQRWTSEGFITASINKGLGVLVDNLASEYAQHNQVSDTNKTLSVQIDEVNDYAGFSRVMAYLNQIDSIENIRVNNLGMNILDLDISYSGDLQVLQRLLSVGGLLSELSAPEDTITDKKHYRLTH</sequence>
<keyword evidence="3" id="KW-1185">Reference proteome</keyword>
<evidence type="ECO:0000256" key="1">
    <source>
        <dbReference type="SAM" id="SignalP"/>
    </source>
</evidence>
<dbReference type="AlphaFoldDB" id="A0A1I3ZMU8"/>
<dbReference type="InterPro" id="IPR018642">
    <property type="entry name" value="DUF2066"/>
</dbReference>
<proteinExistence type="predicted"/>
<evidence type="ECO:0000313" key="2">
    <source>
        <dbReference type="EMBL" id="SFK44966.1"/>
    </source>
</evidence>
<dbReference type="RefSeq" id="WP_091714285.1">
    <property type="nucleotide sequence ID" value="NZ_FOSH01000011.1"/>
</dbReference>
<dbReference type="OrthoDB" id="6195299at2"/>
<dbReference type="Proteomes" id="UP000198924">
    <property type="component" value="Unassembled WGS sequence"/>
</dbReference>
<name>A0A1I3ZMU8_9GAMM</name>
<gene>
    <name evidence="2" type="ORF">SAMN04488079_11169</name>
</gene>
<feature type="signal peptide" evidence="1">
    <location>
        <begin position="1"/>
        <end position="19"/>
    </location>
</feature>
<reference evidence="3" key="1">
    <citation type="submission" date="2016-10" db="EMBL/GenBank/DDBJ databases">
        <authorList>
            <person name="Varghese N."/>
            <person name="Submissions S."/>
        </authorList>
    </citation>
    <scope>NUCLEOTIDE SEQUENCE [LARGE SCALE GENOMIC DNA]</scope>
    <source>
        <strain evidence="3">DSM 11578</strain>
    </source>
</reference>
<keyword evidence="1" id="KW-0732">Signal</keyword>
<feature type="chain" id="PRO_5011624406" description="DUF2066 domain-containing protein" evidence="1">
    <location>
        <begin position="20"/>
        <end position="353"/>
    </location>
</feature>
<dbReference type="EMBL" id="FOSH01000011">
    <property type="protein sequence ID" value="SFK44966.1"/>
    <property type="molecule type" value="Genomic_DNA"/>
</dbReference>
<dbReference type="STRING" id="45496.SAMN04488079_11169"/>